<comment type="caution">
    <text evidence="1">The sequence shown here is derived from an EMBL/GenBank/DDBJ whole genome shotgun (WGS) entry which is preliminary data.</text>
</comment>
<proteinExistence type="predicted"/>
<organism evidence="1 2">
    <name type="scientific">Daphnia magna</name>
    <dbReference type="NCBI Taxonomy" id="35525"/>
    <lineage>
        <taxon>Eukaryota</taxon>
        <taxon>Metazoa</taxon>
        <taxon>Ecdysozoa</taxon>
        <taxon>Arthropoda</taxon>
        <taxon>Crustacea</taxon>
        <taxon>Branchiopoda</taxon>
        <taxon>Diplostraca</taxon>
        <taxon>Cladocera</taxon>
        <taxon>Anomopoda</taxon>
        <taxon>Daphniidae</taxon>
        <taxon>Daphnia</taxon>
    </lineage>
</organism>
<dbReference type="EMBL" id="JAOYFB010000001">
    <property type="protein sequence ID" value="KAK4003731.1"/>
    <property type="molecule type" value="Genomic_DNA"/>
</dbReference>
<sequence>MGGDKVKKPCLQNGNSVTQASKRSLVCKKLSQGQVVSNRPQIVSSTRLHPASVRNTLLITEADKQSAMIDMLQNCKDKPRTVPVLKSLVINPLIIHSRRKKFLFRIWLREVFFMFILSGHIKCLDYSRKKSVRMSFGCLTALSRVVQTKKNDIRRTSNFGLSGGCQQDIRNIQPRHLVDIRRTDLCYVG</sequence>
<reference evidence="1 2" key="1">
    <citation type="journal article" date="2023" name="Nucleic Acids Res.">
        <title>The hologenome of Daphnia magna reveals possible DNA methylation and microbiome-mediated evolution of the host genome.</title>
        <authorList>
            <person name="Chaturvedi A."/>
            <person name="Li X."/>
            <person name="Dhandapani V."/>
            <person name="Marshall H."/>
            <person name="Kissane S."/>
            <person name="Cuenca-Cambronero M."/>
            <person name="Asole G."/>
            <person name="Calvet F."/>
            <person name="Ruiz-Romero M."/>
            <person name="Marangio P."/>
            <person name="Guigo R."/>
            <person name="Rago D."/>
            <person name="Mirbahai L."/>
            <person name="Eastwood N."/>
            <person name="Colbourne J.K."/>
            <person name="Zhou J."/>
            <person name="Mallon E."/>
            <person name="Orsini L."/>
        </authorList>
    </citation>
    <scope>NUCLEOTIDE SEQUENCE [LARGE SCALE GENOMIC DNA]</scope>
    <source>
        <strain evidence="1">LRV0_1</strain>
    </source>
</reference>
<gene>
    <name evidence="1" type="ORF">OUZ56_005486</name>
</gene>
<evidence type="ECO:0000313" key="2">
    <source>
        <dbReference type="Proteomes" id="UP001234178"/>
    </source>
</evidence>
<keyword evidence="2" id="KW-1185">Reference proteome</keyword>
<dbReference type="Proteomes" id="UP001234178">
    <property type="component" value="Unassembled WGS sequence"/>
</dbReference>
<protein>
    <submittedName>
        <fullName evidence="1">Uncharacterized protein</fullName>
    </submittedName>
</protein>
<accession>A0ABQ9YT46</accession>
<evidence type="ECO:0000313" key="1">
    <source>
        <dbReference type="EMBL" id="KAK4003731.1"/>
    </source>
</evidence>
<name>A0ABQ9YT46_9CRUS</name>